<evidence type="ECO:0000313" key="2">
    <source>
        <dbReference type="EMBL" id="KAK3790670.1"/>
    </source>
</evidence>
<keyword evidence="3" id="KW-1185">Reference proteome</keyword>
<comment type="caution">
    <text evidence="2">The sequence shown here is derived from an EMBL/GenBank/DDBJ whole genome shotgun (WGS) entry which is preliminary data.</text>
</comment>
<reference evidence="2" key="1">
    <citation type="journal article" date="2023" name="G3 (Bethesda)">
        <title>A reference genome for the long-term kleptoplast-retaining sea slug Elysia crispata morphotype clarki.</title>
        <authorList>
            <person name="Eastman K.E."/>
            <person name="Pendleton A.L."/>
            <person name="Shaikh M.A."/>
            <person name="Suttiyut T."/>
            <person name="Ogas R."/>
            <person name="Tomko P."/>
            <person name="Gavelis G."/>
            <person name="Widhalm J.R."/>
            <person name="Wisecaver J.H."/>
        </authorList>
    </citation>
    <scope>NUCLEOTIDE SEQUENCE</scope>
    <source>
        <strain evidence="2">ECLA1</strain>
    </source>
</reference>
<feature type="compositionally biased region" description="Polar residues" evidence="1">
    <location>
        <begin position="1"/>
        <end position="15"/>
    </location>
</feature>
<organism evidence="2 3">
    <name type="scientific">Elysia crispata</name>
    <name type="common">lettuce slug</name>
    <dbReference type="NCBI Taxonomy" id="231223"/>
    <lineage>
        <taxon>Eukaryota</taxon>
        <taxon>Metazoa</taxon>
        <taxon>Spiralia</taxon>
        <taxon>Lophotrochozoa</taxon>
        <taxon>Mollusca</taxon>
        <taxon>Gastropoda</taxon>
        <taxon>Heterobranchia</taxon>
        <taxon>Euthyneura</taxon>
        <taxon>Panpulmonata</taxon>
        <taxon>Sacoglossa</taxon>
        <taxon>Placobranchoidea</taxon>
        <taxon>Plakobranchidae</taxon>
        <taxon>Elysia</taxon>
    </lineage>
</organism>
<dbReference type="Proteomes" id="UP001283361">
    <property type="component" value="Unassembled WGS sequence"/>
</dbReference>
<protein>
    <submittedName>
        <fullName evidence="2">Uncharacterized protein</fullName>
    </submittedName>
</protein>
<evidence type="ECO:0000313" key="3">
    <source>
        <dbReference type="Proteomes" id="UP001283361"/>
    </source>
</evidence>
<dbReference type="EMBL" id="JAWDGP010001522">
    <property type="protein sequence ID" value="KAK3790670.1"/>
    <property type="molecule type" value="Genomic_DNA"/>
</dbReference>
<accession>A0AAE1AMJ5</accession>
<gene>
    <name evidence="2" type="ORF">RRG08_048794</name>
</gene>
<feature type="region of interest" description="Disordered" evidence="1">
    <location>
        <begin position="1"/>
        <end position="34"/>
    </location>
</feature>
<name>A0AAE1AMJ5_9GAST</name>
<feature type="compositionally biased region" description="Low complexity" evidence="1">
    <location>
        <begin position="16"/>
        <end position="29"/>
    </location>
</feature>
<sequence>MRYEATNSKQTSELISNSESSLTTASSNLCPSPRPTVCLEPPLEILEISGPSGARSGSQASSAFLYLFLFDRKE</sequence>
<dbReference type="AlphaFoldDB" id="A0AAE1AMJ5"/>
<evidence type="ECO:0000256" key="1">
    <source>
        <dbReference type="SAM" id="MobiDB-lite"/>
    </source>
</evidence>
<proteinExistence type="predicted"/>